<gene>
    <name evidence="1" type="ORF">KP509_05G002800</name>
</gene>
<dbReference type="Proteomes" id="UP000825935">
    <property type="component" value="Chromosome 5"/>
</dbReference>
<organism evidence="1 2">
    <name type="scientific">Ceratopteris richardii</name>
    <name type="common">Triangle waterfern</name>
    <dbReference type="NCBI Taxonomy" id="49495"/>
    <lineage>
        <taxon>Eukaryota</taxon>
        <taxon>Viridiplantae</taxon>
        <taxon>Streptophyta</taxon>
        <taxon>Embryophyta</taxon>
        <taxon>Tracheophyta</taxon>
        <taxon>Polypodiopsida</taxon>
        <taxon>Polypodiidae</taxon>
        <taxon>Polypodiales</taxon>
        <taxon>Pteridineae</taxon>
        <taxon>Pteridaceae</taxon>
        <taxon>Parkerioideae</taxon>
        <taxon>Ceratopteris</taxon>
    </lineage>
</organism>
<comment type="caution">
    <text evidence="1">The sequence shown here is derived from an EMBL/GenBank/DDBJ whole genome shotgun (WGS) entry which is preliminary data.</text>
</comment>
<protein>
    <submittedName>
        <fullName evidence="1">Uncharacterized protein</fullName>
    </submittedName>
</protein>
<dbReference type="SUPFAM" id="SSF50978">
    <property type="entry name" value="WD40 repeat-like"/>
    <property type="match status" value="1"/>
</dbReference>
<name>A0A8T2UN12_CERRI</name>
<evidence type="ECO:0000313" key="2">
    <source>
        <dbReference type="Proteomes" id="UP000825935"/>
    </source>
</evidence>
<proteinExistence type="predicted"/>
<dbReference type="EMBL" id="CM035410">
    <property type="protein sequence ID" value="KAH7436108.1"/>
    <property type="molecule type" value="Genomic_DNA"/>
</dbReference>
<dbReference type="AlphaFoldDB" id="A0A8T2UN12"/>
<evidence type="ECO:0000313" key="1">
    <source>
        <dbReference type="EMBL" id="KAH7436108.1"/>
    </source>
</evidence>
<sequence>MQFEWHELLKEKLGFSWQVRTEDFFVEHACNTGNVVKKWSMHERSLLSALKIEQSSVRALNVDDFDGYACLVKVDGDISLWDIINRACINKVCRKGGVISAISRKTESRFAVAGGSDSLNVWDFRCPVLMPLFRMTADWQSHQTLHFDDYEVFIQQPQCYQQLYDVRKPQSGFLSSMPAASVMGQSSIGERADQTFRMWERLTFSDEEESWDDPVIGHNGASPEKCYSFTMRCATIVRSLSS</sequence>
<reference evidence="1" key="1">
    <citation type="submission" date="2021-08" db="EMBL/GenBank/DDBJ databases">
        <title>WGS assembly of Ceratopteris richardii.</title>
        <authorList>
            <person name="Marchant D.B."/>
            <person name="Chen G."/>
            <person name="Jenkins J."/>
            <person name="Shu S."/>
            <person name="Leebens-Mack J."/>
            <person name="Grimwood J."/>
            <person name="Schmutz J."/>
            <person name="Soltis P."/>
            <person name="Soltis D."/>
            <person name="Chen Z.-H."/>
        </authorList>
    </citation>
    <scope>NUCLEOTIDE SEQUENCE</scope>
    <source>
        <strain evidence="1">Whitten #5841</strain>
        <tissue evidence="1">Leaf</tissue>
    </source>
</reference>
<accession>A0A8T2UN12</accession>
<dbReference type="InterPro" id="IPR036322">
    <property type="entry name" value="WD40_repeat_dom_sf"/>
</dbReference>
<dbReference type="Gene3D" id="2.130.10.10">
    <property type="entry name" value="YVTN repeat-like/Quinoprotein amine dehydrogenase"/>
    <property type="match status" value="1"/>
</dbReference>
<dbReference type="InterPro" id="IPR015943">
    <property type="entry name" value="WD40/YVTN_repeat-like_dom_sf"/>
</dbReference>
<dbReference type="OrthoDB" id="1986349at2759"/>
<keyword evidence="2" id="KW-1185">Reference proteome</keyword>